<keyword evidence="4" id="KW-0067">ATP-binding</keyword>
<dbReference type="InterPro" id="IPR027417">
    <property type="entry name" value="P-loop_NTPase"/>
</dbReference>
<evidence type="ECO:0000259" key="10">
    <source>
        <dbReference type="PROSITE" id="PS51195"/>
    </source>
</evidence>
<dbReference type="Pfam" id="PF00270">
    <property type="entry name" value="DEAD"/>
    <property type="match status" value="1"/>
</dbReference>
<gene>
    <name evidence="11" type="ORF">COHA_004540</name>
</gene>
<evidence type="ECO:0000313" key="11">
    <source>
        <dbReference type="EMBL" id="KAI7841673.1"/>
    </source>
</evidence>
<sequence>MELNPAFSFDFGGEADAHQAPWEFGGALAQAEKQAGADKATSIDYKIAQQLACSNGPAAAAKKQQGRQAPEVAAGKGRGRAAAAPVDSSDSEDDEDGLSGSGDEDEGLSGGSDSDAPLPGELDEEDSEEEEADLELGGSGSEEDEEAAASSEEEDEEEGSEDEIARAGMELDSDQLESSSDEEKEEAEEELQPAACKRKRPEQQQEQRSKEPQPRRGAAAGVADAIGEAQAQQEAGSAAAGKRQKGADGKPAGTGGFFYAAPKDTKFSAQSFADLSLSRPLLKACQALGYAHPTPIQAACIPLALAGRDICGSAVTGSGKTAAFSLPCLERLLHRNKRMAATYVLVLTPVRELAVQVHSMIQRLAQFTDIQAALVVGGLSLQAQAATLRAQPEIVVATPGRMIDHLRNTQSVGLEDLAVLILDEADRLLEMGFADEINEVVKMAPVRRQTMLFSATMTEEVKKLVALSLKHPVRLAADAAAAAPKELTQEIVRLKGAAAAQKEATLLALCSKSFQAGRTIIFAKTKQRAHRLKMLFGLAGLPPAGELHGDMTQAARLESLERFRKGEVAFLLATDVAARGLDILGVETVVNFDCPTQLASYLHRVGRTARAGAKGRALTFIEDGDRQLLKEVIKRTGVQMQQRQVPAATVTSWQHRAEKLEPQVAAIILEEREERALRKAEMEAQKAANLLEHEDEIRARPARTWFQTERQKRELAQRSKAAATGGEEGGGNEDGEDGMTAQQRKNKAKNERRAELKQQRAKEAKEAAKKKSNKLMEETAGLGRSIKAVKAREQQLRLEGMTGGKAGKVAASLVTGIKRKKQKKGKGKDQEGGASRELFSGDGLPSKPAAGGSSKVYAGGARSQKVKAPRKAGGLSNTELNRVKRGGKGKQSFKSKARHRRR</sequence>
<evidence type="ECO:0000256" key="2">
    <source>
        <dbReference type="ARBA" id="ARBA00022801"/>
    </source>
</evidence>
<feature type="domain" description="DEAD-box RNA helicase Q" evidence="10">
    <location>
        <begin position="270"/>
        <end position="298"/>
    </location>
</feature>
<feature type="domain" description="Helicase ATP-binding" evidence="8">
    <location>
        <begin position="301"/>
        <end position="475"/>
    </location>
</feature>
<feature type="compositionally biased region" description="Basic residues" evidence="7">
    <location>
        <begin position="883"/>
        <end position="902"/>
    </location>
</feature>
<dbReference type="CDD" id="cd17947">
    <property type="entry name" value="DEADc_DDX27"/>
    <property type="match status" value="1"/>
</dbReference>
<dbReference type="PANTHER" id="PTHR47959:SF14">
    <property type="entry name" value="DEAD-BOX ATP-DEPENDENT RNA HELICASE 28"/>
    <property type="match status" value="1"/>
</dbReference>
<evidence type="ECO:0000256" key="6">
    <source>
        <dbReference type="SAM" id="Coils"/>
    </source>
</evidence>
<dbReference type="SMART" id="SM00487">
    <property type="entry name" value="DEXDc"/>
    <property type="match status" value="1"/>
</dbReference>
<dbReference type="SUPFAM" id="SSF52540">
    <property type="entry name" value="P-loop containing nucleoside triphosphate hydrolases"/>
    <property type="match status" value="2"/>
</dbReference>
<keyword evidence="2" id="KW-0378">Hydrolase</keyword>
<organism evidence="11 12">
    <name type="scientific">Chlorella ohadii</name>
    <dbReference type="NCBI Taxonomy" id="2649997"/>
    <lineage>
        <taxon>Eukaryota</taxon>
        <taxon>Viridiplantae</taxon>
        <taxon>Chlorophyta</taxon>
        <taxon>core chlorophytes</taxon>
        <taxon>Trebouxiophyceae</taxon>
        <taxon>Chlorellales</taxon>
        <taxon>Chlorellaceae</taxon>
        <taxon>Chlorella clade</taxon>
        <taxon>Chlorella</taxon>
    </lineage>
</organism>
<dbReference type="GO" id="GO:0016787">
    <property type="term" value="F:hydrolase activity"/>
    <property type="evidence" value="ECO:0007669"/>
    <property type="project" value="UniProtKB-KW"/>
</dbReference>
<feature type="compositionally biased region" description="Basic residues" evidence="7">
    <location>
        <begin position="817"/>
        <end position="826"/>
    </location>
</feature>
<dbReference type="PROSITE" id="PS51192">
    <property type="entry name" value="HELICASE_ATP_BIND_1"/>
    <property type="match status" value="1"/>
</dbReference>
<dbReference type="InterPro" id="IPR050079">
    <property type="entry name" value="DEAD_box_RNA_helicase"/>
</dbReference>
<dbReference type="GO" id="GO:0003676">
    <property type="term" value="F:nucleic acid binding"/>
    <property type="evidence" value="ECO:0007669"/>
    <property type="project" value="InterPro"/>
</dbReference>
<name>A0AAD5DSH5_9CHLO</name>
<dbReference type="PANTHER" id="PTHR47959">
    <property type="entry name" value="ATP-DEPENDENT RNA HELICASE RHLE-RELATED"/>
    <property type="match status" value="1"/>
</dbReference>
<dbReference type="Pfam" id="PF00271">
    <property type="entry name" value="Helicase_C"/>
    <property type="match status" value="1"/>
</dbReference>
<evidence type="ECO:0000256" key="4">
    <source>
        <dbReference type="ARBA" id="ARBA00022840"/>
    </source>
</evidence>
<keyword evidence="12" id="KW-1185">Reference proteome</keyword>
<evidence type="ECO:0008006" key="13">
    <source>
        <dbReference type="Google" id="ProtNLM"/>
    </source>
</evidence>
<feature type="compositionally biased region" description="Basic and acidic residues" evidence="7">
    <location>
        <begin position="748"/>
        <end position="777"/>
    </location>
</feature>
<feature type="region of interest" description="Disordered" evidence="7">
    <location>
        <begin position="55"/>
        <end position="250"/>
    </location>
</feature>
<evidence type="ECO:0000256" key="5">
    <source>
        <dbReference type="PROSITE-ProRule" id="PRU00552"/>
    </source>
</evidence>
<accession>A0AAD5DSH5</accession>
<dbReference type="SMART" id="SM00490">
    <property type="entry name" value="HELICc"/>
    <property type="match status" value="1"/>
</dbReference>
<evidence type="ECO:0000259" key="8">
    <source>
        <dbReference type="PROSITE" id="PS51192"/>
    </source>
</evidence>
<feature type="compositionally biased region" description="Acidic residues" evidence="7">
    <location>
        <begin position="121"/>
        <end position="134"/>
    </location>
</feature>
<keyword evidence="1" id="KW-0547">Nucleotide-binding</keyword>
<feature type="compositionally biased region" description="Low complexity" evidence="7">
    <location>
        <begin position="56"/>
        <end position="88"/>
    </location>
</feature>
<feature type="compositionally biased region" description="Basic and acidic residues" evidence="7">
    <location>
        <begin position="201"/>
        <end position="214"/>
    </location>
</feature>
<dbReference type="InterPro" id="IPR011545">
    <property type="entry name" value="DEAD/DEAH_box_helicase_dom"/>
</dbReference>
<dbReference type="InterPro" id="IPR000629">
    <property type="entry name" value="RNA-helicase_DEAD-box_CS"/>
</dbReference>
<keyword evidence="6" id="KW-0175">Coiled coil</keyword>
<feature type="region of interest" description="Disordered" evidence="7">
    <location>
        <begin position="705"/>
        <end position="783"/>
    </location>
</feature>
<dbReference type="GO" id="GO:0005829">
    <property type="term" value="C:cytosol"/>
    <property type="evidence" value="ECO:0007669"/>
    <property type="project" value="TreeGrafter"/>
</dbReference>
<evidence type="ECO:0000256" key="3">
    <source>
        <dbReference type="ARBA" id="ARBA00022806"/>
    </source>
</evidence>
<evidence type="ECO:0000313" key="12">
    <source>
        <dbReference type="Proteomes" id="UP001205105"/>
    </source>
</evidence>
<evidence type="ECO:0000256" key="7">
    <source>
        <dbReference type="SAM" id="MobiDB-lite"/>
    </source>
</evidence>
<feature type="coiled-coil region" evidence="6">
    <location>
        <begin position="670"/>
        <end position="697"/>
    </location>
</feature>
<evidence type="ECO:0000256" key="1">
    <source>
        <dbReference type="ARBA" id="ARBA00022741"/>
    </source>
</evidence>
<dbReference type="AlphaFoldDB" id="A0AAD5DSH5"/>
<proteinExistence type="predicted"/>
<feature type="compositionally biased region" description="Acidic residues" evidence="7">
    <location>
        <begin position="141"/>
        <end position="162"/>
    </location>
</feature>
<feature type="compositionally biased region" description="Low complexity" evidence="7">
    <location>
        <begin position="215"/>
        <end position="241"/>
    </location>
</feature>
<protein>
    <recommendedName>
        <fullName evidence="13">DEAD-box ATP-dependent RNA helicase 28</fullName>
    </recommendedName>
</protein>
<dbReference type="CDD" id="cd18787">
    <property type="entry name" value="SF2_C_DEAD"/>
    <property type="match status" value="1"/>
</dbReference>
<feature type="domain" description="Helicase C-terminal" evidence="9">
    <location>
        <begin position="486"/>
        <end position="651"/>
    </location>
</feature>
<comment type="caution">
    <text evidence="11">The sequence shown here is derived from an EMBL/GenBank/DDBJ whole genome shotgun (WGS) entry which is preliminary data.</text>
</comment>
<dbReference type="GO" id="GO:0005524">
    <property type="term" value="F:ATP binding"/>
    <property type="evidence" value="ECO:0007669"/>
    <property type="project" value="UniProtKB-KW"/>
</dbReference>
<dbReference type="Gene3D" id="3.40.50.300">
    <property type="entry name" value="P-loop containing nucleotide triphosphate hydrolases"/>
    <property type="match status" value="2"/>
</dbReference>
<dbReference type="GO" id="GO:0003724">
    <property type="term" value="F:RNA helicase activity"/>
    <property type="evidence" value="ECO:0007669"/>
    <property type="project" value="InterPro"/>
</dbReference>
<dbReference type="InterPro" id="IPR014001">
    <property type="entry name" value="Helicase_ATP-bd"/>
</dbReference>
<dbReference type="PROSITE" id="PS51194">
    <property type="entry name" value="HELICASE_CTER"/>
    <property type="match status" value="1"/>
</dbReference>
<feature type="compositionally biased region" description="Acidic residues" evidence="7">
    <location>
        <begin position="89"/>
        <end position="107"/>
    </location>
</feature>
<feature type="region of interest" description="Disordered" evidence="7">
    <location>
        <begin position="813"/>
        <end position="902"/>
    </location>
</feature>
<dbReference type="EMBL" id="JADXDR010000060">
    <property type="protein sequence ID" value="KAI7841673.1"/>
    <property type="molecule type" value="Genomic_DNA"/>
</dbReference>
<evidence type="ECO:0000259" key="9">
    <source>
        <dbReference type="PROSITE" id="PS51194"/>
    </source>
</evidence>
<dbReference type="InterPro" id="IPR001650">
    <property type="entry name" value="Helicase_C-like"/>
</dbReference>
<dbReference type="InterPro" id="IPR014014">
    <property type="entry name" value="RNA_helicase_DEAD_Q_motif"/>
</dbReference>
<feature type="short sequence motif" description="Q motif" evidence="5">
    <location>
        <begin position="270"/>
        <end position="298"/>
    </location>
</feature>
<dbReference type="Proteomes" id="UP001205105">
    <property type="component" value="Unassembled WGS sequence"/>
</dbReference>
<dbReference type="PROSITE" id="PS00039">
    <property type="entry name" value="DEAD_ATP_HELICASE"/>
    <property type="match status" value="1"/>
</dbReference>
<keyword evidence="3" id="KW-0347">Helicase</keyword>
<reference evidence="11" key="1">
    <citation type="submission" date="2020-11" db="EMBL/GenBank/DDBJ databases">
        <title>Chlorella ohadii genome sequencing and assembly.</title>
        <authorList>
            <person name="Murik O."/>
            <person name="Treves H."/>
            <person name="Kedem I."/>
            <person name="Shotland Y."/>
            <person name="Kaplan A."/>
        </authorList>
    </citation>
    <scope>NUCLEOTIDE SEQUENCE</scope>
    <source>
        <strain evidence="11">1</strain>
    </source>
</reference>
<dbReference type="PROSITE" id="PS51195">
    <property type="entry name" value="Q_MOTIF"/>
    <property type="match status" value="1"/>
</dbReference>
<feature type="compositionally biased region" description="Acidic residues" evidence="7">
    <location>
        <begin position="171"/>
        <end position="191"/>
    </location>
</feature>